<sequence length="87" mass="9409">MFRLIIILASGISMLLATLWALSEPGFDSSGTLVTTVIAFLMSFKIPKDKETIAHKSQNISNRSIGIQADSIGNITINKDGNDNVDK</sequence>
<dbReference type="EMBL" id="APQI01000004">
    <property type="protein sequence ID" value="ENV99026.1"/>
    <property type="molecule type" value="Genomic_DNA"/>
</dbReference>
<accession>A0ABP2UF65</accession>
<comment type="caution">
    <text evidence="1">The sequence shown here is derived from an EMBL/GenBank/DDBJ whole genome shotgun (WGS) entry which is preliminary data.</text>
</comment>
<gene>
    <name evidence="1" type="ORF">F936_02109</name>
</gene>
<evidence type="ECO:0000313" key="2">
    <source>
        <dbReference type="Proteomes" id="UP000013024"/>
    </source>
</evidence>
<dbReference type="Proteomes" id="UP000013024">
    <property type="component" value="Unassembled WGS sequence"/>
</dbReference>
<keyword evidence="2" id="KW-1185">Reference proteome</keyword>
<proteinExistence type="predicted"/>
<reference evidence="1 2" key="1">
    <citation type="submission" date="2013-02" db="EMBL/GenBank/DDBJ databases">
        <title>The Genome Sequence of Acinetobacter calcoaceticus CIP 81.8.</title>
        <authorList>
            <consortium name="The Broad Institute Genome Sequencing Platform"/>
            <consortium name="The Broad Institute Genome Sequencing Center for Infectious Disease"/>
            <person name="Cerqueira G."/>
            <person name="Feldgarden M."/>
            <person name="Courvalin P."/>
            <person name="Perichon B."/>
            <person name="Grillot-Courvalin C."/>
            <person name="Clermont D."/>
            <person name="Rocha E."/>
            <person name="Yoon E.-J."/>
            <person name="Nemec A."/>
            <person name="Walker B."/>
            <person name="Young S.K."/>
            <person name="Zeng Q."/>
            <person name="Gargeya S."/>
            <person name="Fitzgerald M."/>
            <person name="Haas B."/>
            <person name="Abouelleil A."/>
            <person name="Alvarado L."/>
            <person name="Arachchi H.M."/>
            <person name="Berlin A.M."/>
            <person name="Chapman S.B."/>
            <person name="Dewar J."/>
            <person name="Goldberg J."/>
            <person name="Griggs A."/>
            <person name="Gujja S."/>
            <person name="Hansen M."/>
            <person name="Howarth C."/>
            <person name="Imamovic A."/>
            <person name="Larimer J."/>
            <person name="McCowan C."/>
            <person name="Murphy C."/>
            <person name="Neiman D."/>
            <person name="Pearson M."/>
            <person name="Priest M."/>
            <person name="Roberts A."/>
            <person name="Saif S."/>
            <person name="Shea T."/>
            <person name="Sisk P."/>
            <person name="Sykes S."/>
            <person name="Wortman J."/>
            <person name="Nusbaum C."/>
            <person name="Birren B."/>
        </authorList>
    </citation>
    <scope>NUCLEOTIDE SEQUENCE [LARGE SCALE GENOMIC DNA]</scope>
    <source>
        <strain evidence="1 2">CIP 81.8</strain>
    </source>
</reference>
<dbReference type="RefSeq" id="WP_005047294.1">
    <property type="nucleotide sequence ID" value="NZ_KB849780.1"/>
</dbReference>
<evidence type="ECO:0000313" key="1">
    <source>
        <dbReference type="EMBL" id="ENV99026.1"/>
    </source>
</evidence>
<organism evidence="1 2">
    <name type="scientific">Acinetobacter calcoaceticus DSM 30006 = CIP 81.8</name>
    <dbReference type="NCBI Taxonomy" id="981331"/>
    <lineage>
        <taxon>Bacteria</taxon>
        <taxon>Pseudomonadati</taxon>
        <taxon>Pseudomonadota</taxon>
        <taxon>Gammaproteobacteria</taxon>
        <taxon>Moraxellales</taxon>
        <taxon>Moraxellaceae</taxon>
        <taxon>Acinetobacter</taxon>
        <taxon>Acinetobacter calcoaceticus/baumannii complex</taxon>
    </lineage>
</organism>
<protein>
    <submittedName>
        <fullName evidence="1">Uncharacterized protein</fullName>
    </submittedName>
</protein>
<name>A0ABP2UF65_ACICA</name>
<dbReference type="GeneID" id="92919520"/>